<dbReference type="EMBL" id="BMLW01000009">
    <property type="protein sequence ID" value="GGP13258.1"/>
    <property type="molecule type" value="Genomic_DNA"/>
</dbReference>
<evidence type="ECO:0000256" key="4">
    <source>
        <dbReference type="ARBA" id="ARBA00023139"/>
    </source>
</evidence>
<dbReference type="InterPro" id="IPR006059">
    <property type="entry name" value="SBP"/>
</dbReference>
<keyword evidence="1" id="KW-1003">Cell membrane</keyword>
<dbReference type="SUPFAM" id="SSF53850">
    <property type="entry name" value="Periplasmic binding protein-like II"/>
    <property type="match status" value="1"/>
</dbReference>
<reference evidence="7" key="1">
    <citation type="journal article" date="2019" name="Int. J. Syst. Evol. Microbiol.">
        <title>The Global Catalogue of Microorganisms (GCM) 10K type strain sequencing project: providing services to taxonomists for standard genome sequencing and annotation.</title>
        <authorList>
            <consortium name="The Broad Institute Genomics Platform"/>
            <consortium name="The Broad Institute Genome Sequencing Center for Infectious Disease"/>
            <person name="Wu L."/>
            <person name="Ma J."/>
        </authorList>
    </citation>
    <scope>NUCLEOTIDE SEQUENCE [LARGE SCALE GENOMIC DNA]</scope>
    <source>
        <strain evidence="7">CGMCC 1.7693</strain>
    </source>
</reference>
<keyword evidence="2" id="KW-0732">Signal</keyword>
<comment type="caution">
    <text evidence="6">The sequence shown here is derived from an EMBL/GenBank/DDBJ whole genome shotgun (WGS) entry which is preliminary data.</text>
</comment>
<evidence type="ECO:0000256" key="2">
    <source>
        <dbReference type="ARBA" id="ARBA00022729"/>
    </source>
</evidence>
<proteinExistence type="predicted"/>
<sequence length="439" mass="49680">MRNKLFSFFGVFLIFVLLLSACSNKSSSGEGGSENSDAIVLGMWGDADEIKSEKELIKKFNEEYPDIKVEVVYKSWDSYWEWLTSQASSKDLPDIFKMDPMYFQRYADLGALKNLDSLIESSEFDTSNFEQNVLEITQKDGEQLALPRDANVITMAYNKDLFDNAGVDYPEEEMSWDEVLQLAQKLTLDKDGNNALSSSFDPDSISQYGIAVDSAGAADGVLEPQLWSNNARLLDDDGKLALDGPKEMEVLNFFKDLKSKYHVEPSTGEMEKISDDSFLILGSKRVAMSFIGSWNINTLEDADINFDIMMPPKFENGEVKTVVQPASYAMSPYTKKEEDTWKLLSWLAGPEGQKEIAKKGQSLPANKQAFDDYLPDIDDFNKQIFFDLQSKSIDDPYGVEDKSKLWEEYIVQKLQPALDDKKDLSQAIEEIAELWDAKR</sequence>
<keyword evidence="3" id="KW-0472">Membrane</keyword>
<dbReference type="PANTHER" id="PTHR43649">
    <property type="entry name" value="ARABINOSE-BINDING PROTEIN-RELATED"/>
    <property type="match status" value="1"/>
</dbReference>
<dbReference type="PROSITE" id="PS51257">
    <property type="entry name" value="PROKAR_LIPOPROTEIN"/>
    <property type="match status" value="1"/>
</dbReference>
<evidence type="ECO:0000313" key="6">
    <source>
        <dbReference type="EMBL" id="GGP13258.1"/>
    </source>
</evidence>
<dbReference type="Gene3D" id="3.40.190.10">
    <property type="entry name" value="Periplasmic binding protein-like II"/>
    <property type="match status" value="1"/>
</dbReference>
<evidence type="ECO:0000256" key="5">
    <source>
        <dbReference type="ARBA" id="ARBA00023288"/>
    </source>
</evidence>
<keyword evidence="4" id="KW-0564">Palmitate</keyword>
<organism evidence="6 7">
    <name type="scientific">Oceanobacillus neutriphilus</name>
    <dbReference type="NCBI Taxonomy" id="531815"/>
    <lineage>
        <taxon>Bacteria</taxon>
        <taxon>Bacillati</taxon>
        <taxon>Bacillota</taxon>
        <taxon>Bacilli</taxon>
        <taxon>Bacillales</taxon>
        <taxon>Bacillaceae</taxon>
        <taxon>Oceanobacillus</taxon>
    </lineage>
</organism>
<evidence type="ECO:0000256" key="1">
    <source>
        <dbReference type="ARBA" id="ARBA00022475"/>
    </source>
</evidence>
<dbReference type="CDD" id="cd13585">
    <property type="entry name" value="PBP2_TMBP_like"/>
    <property type="match status" value="1"/>
</dbReference>
<evidence type="ECO:0000256" key="3">
    <source>
        <dbReference type="ARBA" id="ARBA00023136"/>
    </source>
</evidence>
<keyword evidence="7" id="KW-1185">Reference proteome</keyword>
<name>A0ABQ2NXZ4_9BACI</name>
<keyword evidence="5" id="KW-0449">Lipoprotein</keyword>
<dbReference type="RefSeq" id="WP_188735391.1">
    <property type="nucleotide sequence ID" value="NZ_BMLW01000009.1"/>
</dbReference>
<gene>
    <name evidence="6" type="ORF">GCM10011346_32600</name>
</gene>
<accession>A0ABQ2NXZ4</accession>
<dbReference type="Pfam" id="PF13416">
    <property type="entry name" value="SBP_bac_8"/>
    <property type="match status" value="1"/>
</dbReference>
<dbReference type="PANTHER" id="PTHR43649:SF33">
    <property type="entry name" value="POLYGALACTURONAN_RHAMNOGALACTURONAN-BINDING PROTEIN YTCQ"/>
    <property type="match status" value="1"/>
</dbReference>
<dbReference type="InterPro" id="IPR050490">
    <property type="entry name" value="Bact_solute-bd_prot1"/>
</dbReference>
<protein>
    <submittedName>
        <fullName evidence="6">Sugar ABC transporter substrate-binding protein</fullName>
    </submittedName>
</protein>
<dbReference type="Proteomes" id="UP000641206">
    <property type="component" value="Unassembled WGS sequence"/>
</dbReference>
<evidence type="ECO:0000313" key="7">
    <source>
        <dbReference type="Proteomes" id="UP000641206"/>
    </source>
</evidence>